<name>A0ABW1RN30_9LACO</name>
<evidence type="ECO:0008006" key="3">
    <source>
        <dbReference type="Google" id="ProtNLM"/>
    </source>
</evidence>
<accession>A0ABW1RN30</accession>
<keyword evidence="2" id="KW-1185">Reference proteome</keyword>
<evidence type="ECO:0000313" key="1">
    <source>
        <dbReference type="EMBL" id="MFC6176331.1"/>
    </source>
</evidence>
<evidence type="ECO:0000313" key="2">
    <source>
        <dbReference type="Proteomes" id="UP001596288"/>
    </source>
</evidence>
<protein>
    <recommendedName>
        <fullName evidence="3">STAS domain-containing protein</fullName>
    </recommendedName>
</protein>
<proteinExistence type="predicted"/>
<reference evidence="2" key="1">
    <citation type="journal article" date="2019" name="Int. J. Syst. Evol. Microbiol.">
        <title>The Global Catalogue of Microorganisms (GCM) 10K type strain sequencing project: providing services to taxonomists for standard genome sequencing and annotation.</title>
        <authorList>
            <consortium name="The Broad Institute Genomics Platform"/>
            <consortium name="The Broad Institute Genome Sequencing Center for Infectious Disease"/>
            <person name="Wu L."/>
            <person name="Ma J."/>
        </authorList>
    </citation>
    <scope>NUCLEOTIDE SEQUENCE [LARGE SCALE GENOMIC DNA]</scope>
    <source>
        <strain evidence="2">CCM 8927</strain>
    </source>
</reference>
<gene>
    <name evidence="1" type="ORF">ACFQAV_05735</name>
</gene>
<dbReference type="RefSeq" id="WP_137612501.1">
    <property type="nucleotide sequence ID" value="NZ_BJDF01000033.1"/>
</dbReference>
<organism evidence="1 2">
    <name type="scientific">Companilactobacillus huachuanensis</name>
    <dbReference type="NCBI Taxonomy" id="2559914"/>
    <lineage>
        <taxon>Bacteria</taxon>
        <taxon>Bacillati</taxon>
        <taxon>Bacillota</taxon>
        <taxon>Bacilli</taxon>
        <taxon>Lactobacillales</taxon>
        <taxon>Lactobacillaceae</taxon>
        <taxon>Companilactobacillus</taxon>
    </lineage>
</organism>
<dbReference type="EMBL" id="JBHSSF010000013">
    <property type="protein sequence ID" value="MFC6176331.1"/>
    <property type="molecule type" value="Genomic_DNA"/>
</dbReference>
<dbReference type="Proteomes" id="UP001596288">
    <property type="component" value="Unassembled WGS sequence"/>
</dbReference>
<comment type="caution">
    <text evidence="1">The sequence shown here is derived from an EMBL/GenBank/DDBJ whole genome shotgun (WGS) entry which is preliminary data.</text>
</comment>
<sequence length="308" mass="35681">MSNSNEAYIKIPRSFTMEYSQINSILNQLARIEDSNVNAIGLDFTVTSFFSAELSTFLGIIIQYLQGRGYKLFTINLKTDSKVGKILSKNEFLKLIMDRDPIRDTYNSTIKYVKVNSDNINSINSYLENNFIPKFESTVRINDLNRELEESFKDSIFEFSDNISAHSHSKYLYMCGQYFHNNKELKMAIADMGITIPRNLREHQVLLDKVGDEEYINWAMQKGNSTKEIPQSGMGLNEIKEAMKRLGHMTIVSNRGYWKQNYDGTIQKKLLSEPFPGTLLHMNILLDKSNYYENDILNIFENNDELVF</sequence>